<keyword evidence="6" id="KW-1185">Reference proteome</keyword>
<dbReference type="GO" id="GO:0000287">
    <property type="term" value="F:magnesium ion binding"/>
    <property type="evidence" value="ECO:0007669"/>
    <property type="project" value="InterPro"/>
</dbReference>
<dbReference type="PANTHER" id="PTHR42684:SF3">
    <property type="entry name" value="ADENOSYLMETHIONINE-8-AMINO-7-OXONONANOATE AMINOTRANSFERASE"/>
    <property type="match status" value="1"/>
</dbReference>
<evidence type="ECO:0000256" key="1">
    <source>
        <dbReference type="ARBA" id="ARBA00004173"/>
    </source>
</evidence>
<dbReference type="GO" id="GO:0009102">
    <property type="term" value="P:biotin biosynthetic process"/>
    <property type="evidence" value="ECO:0007669"/>
    <property type="project" value="UniProtKB-UniPathway"/>
</dbReference>
<dbReference type="GO" id="GO:0005524">
    <property type="term" value="F:ATP binding"/>
    <property type="evidence" value="ECO:0007669"/>
    <property type="project" value="InterPro"/>
</dbReference>
<dbReference type="Proteomes" id="UP000800200">
    <property type="component" value="Unassembled WGS sequence"/>
</dbReference>
<dbReference type="UniPathway" id="UPA00078"/>
<dbReference type="GO" id="GO:0005739">
    <property type="term" value="C:mitochondrion"/>
    <property type="evidence" value="ECO:0007669"/>
    <property type="project" value="UniProtKB-SubCell"/>
</dbReference>
<keyword evidence="4" id="KW-0663">Pyridoxal phosphate</keyword>
<name>A0A6A6EE04_9PEZI</name>
<dbReference type="AlphaFoldDB" id="A0A6A6EE04"/>
<dbReference type="Gene3D" id="3.90.1150.10">
    <property type="entry name" value="Aspartate Aminotransferase, domain 1"/>
    <property type="match status" value="1"/>
</dbReference>
<comment type="subcellular location">
    <subcellularLocation>
        <location evidence="1">Mitochondrion</location>
    </subcellularLocation>
</comment>
<dbReference type="PROSITE" id="PS00600">
    <property type="entry name" value="AA_TRANSFER_CLASS_3"/>
    <property type="match status" value="1"/>
</dbReference>
<dbReference type="CDD" id="cd03109">
    <property type="entry name" value="DTBS"/>
    <property type="match status" value="1"/>
</dbReference>
<accession>A0A6A6EE04</accession>
<dbReference type="SUPFAM" id="SSF53383">
    <property type="entry name" value="PLP-dependent transferases"/>
    <property type="match status" value="1"/>
</dbReference>
<dbReference type="InterPro" id="IPR005814">
    <property type="entry name" value="Aminotrans_3"/>
</dbReference>
<dbReference type="Pfam" id="PF00202">
    <property type="entry name" value="Aminotran_3"/>
    <property type="match status" value="1"/>
</dbReference>
<dbReference type="Pfam" id="PF13500">
    <property type="entry name" value="AAA_26"/>
    <property type="match status" value="1"/>
</dbReference>
<dbReference type="FunFam" id="3.90.1150.10:FF:000080">
    <property type="entry name" value="Bifunctional dethiobiotin synthetase/adenosylmethionine-8-amino-7-oxononanoate aminotransferase"/>
    <property type="match status" value="1"/>
</dbReference>
<dbReference type="GO" id="GO:0004141">
    <property type="term" value="F:dethiobiotin synthase activity"/>
    <property type="evidence" value="ECO:0007669"/>
    <property type="project" value="InterPro"/>
</dbReference>
<dbReference type="PANTHER" id="PTHR42684">
    <property type="entry name" value="ADENOSYLMETHIONINE-8-AMINO-7-OXONONANOATE AMINOTRANSFERASE"/>
    <property type="match status" value="1"/>
</dbReference>
<dbReference type="InterPro" id="IPR015424">
    <property type="entry name" value="PyrdxlP-dep_Trfase"/>
</dbReference>
<dbReference type="SUPFAM" id="SSF52540">
    <property type="entry name" value="P-loop containing nucleoside triphosphate hydrolases"/>
    <property type="match status" value="1"/>
</dbReference>
<evidence type="ECO:0000313" key="5">
    <source>
        <dbReference type="EMBL" id="KAF2188076.1"/>
    </source>
</evidence>
<dbReference type="GO" id="GO:0004015">
    <property type="term" value="F:adenosylmethionine-8-amino-7-oxononanoate transaminase activity"/>
    <property type="evidence" value="ECO:0007669"/>
    <property type="project" value="TreeGrafter"/>
</dbReference>
<gene>
    <name evidence="5" type="ORF">K469DRAFT_703528</name>
</gene>
<dbReference type="EMBL" id="ML994624">
    <property type="protein sequence ID" value="KAF2188076.1"/>
    <property type="molecule type" value="Genomic_DNA"/>
</dbReference>
<keyword evidence="2 5" id="KW-0032">Aminotransferase</keyword>
<keyword evidence="3 5" id="KW-0808">Transferase</keyword>
<reference evidence="5" key="1">
    <citation type="journal article" date="2020" name="Stud. Mycol.">
        <title>101 Dothideomycetes genomes: a test case for predicting lifestyles and emergence of pathogens.</title>
        <authorList>
            <person name="Haridas S."/>
            <person name="Albert R."/>
            <person name="Binder M."/>
            <person name="Bloem J."/>
            <person name="Labutti K."/>
            <person name="Salamov A."/>
            <person name="Andreopoulos B."/>
            <person name="Baker S."/>
            <person name="Barry K."/>
            <person name="Bills G."/>
            <person name="Bluhm B."/>
            <person name="Cannon C."/>
            <person name="Castanera R."/>
            <person name="Culley D."/>
            <person name="Daum C."/>
            <person name="Ezra D."/>
            <person name="Gonzalez J."/>
            <person name="Henrissat B."/>
            <person name="Kuo A."/>
            <person name="Liang C."/>
            <person name="Lipzen A."/>
            <person name="Lutzoni F."/>
            <person name="Magnuson J."/>
            <person name="Mondo S."/>
            <person name="Nolan M."/>
            <person name="Ohm R."/>
            <person name="Pangilinan J."/>
            <person name="Park H.-J."/>
            <person name="Ramirez L."/>
            <person name="Alfaro M."/>
            <person name="Sun H."/>
            <person name="Tritt A."/>
            <person name="Yoshinaga Y."/>
            <person name="Zwiers L.-H."/>
            <person name="Turgeon B."/>
            <person name="Goodwin S."/>
            <person name="Spatafora J."/>
            <person name="Crous P."/>
            <person name="Grigoriev I."/>
        </authorList>
    </citation>
    <scope>NUCLEOTIDE SEQUENCE</scope>
    <source>
        <strain evidence="5">CBS 207.26</strain>
    </source>
</reference>
<dbReference type="Gene3D" id="3.40.50.300">
    <property type="entry name" value="P-loop containing nucleotide triphosphate hydrolases"/>
    <property type="match status" value="1"/>
</dbReference>
<dbReference type="GO" id="GO:0030170">
    <property type="term" value="F:pyridoxal phosphate binding"/>
    <property type="evidence" value="ECO:0007669"/>
    <property type="project" value="InterPro"/>
</dbReference>
<dbReference type="OrthoDB" id="425114at2759"/>
<organism evidence="5 6">
    <name type="scientific">Zopfia rhizophila CBS 207.26</name>
    <dbReference type="NCBI Taxonomy" id="1314779"/>
    <lineage>
        <taxon>Eukaryota</taxon>
        <taxon>Fungi</taxon>
        <taxon>Dikarya</taxon>
        <taxon>Ascomycota</taxon>
        <taxon>Pezizomycotina</taxon>
        <taxon>Dothideomycetes</taxon>
        <taxon>Dothideomycetes incertae sedis</taxon>
        <taxon>Zopfiaceae</taxon>
        <taxon>Zopfia</taxon>
    </lineage>
</organism>
<dbReference type="InterPro" id="IPR049704">
    <property type="entry name" value="Aminotrans_3_PPA_site"/>
</dbReference>
<dbReference type="InterPro" id="IPR004472">
    <property type="entry name" value="DTB_synth_BioD"/>
</dbReference>
<proteinExistence type="inferred from homology"/>
<evidence type="ECO:0000256" key="3">
    <source>
        <dbReference type="ARBA" id="ARBA00022679"/>
    </source>
</evidence>
<dbReference type="InterPro" id="IPR015421">
    <property type="entry name" value="PyrdxlP-dep_Trfase_major"/>
</dbReference>
<evidence type="ECO:0000256" key="4">
    <source>
        <dbReference type="ARBA" id="ARBA00022898"/>
    </source>
</evidence>
<evidence type="ECO:0000313" key="6">
    <source>
        <dbReference type="Proteomes" id="UP000800200"/>
    </source>
</evidence>
<sequence length="760" mass="85388">MRVPSGLWKNLVPVQIYGANTGVGKTVVSTLLAKHFPGRKAGKTRWSVKYLKPVSTGPAGESDERYVKRHAGCQVRCLYRYDDPVSPHLAARNAGEMVSDETLLSRISKSLRQYARSEPFGADKRAIVLIETAGGVLSPGPQSTPQADLYRPLRLPVVLVGDYRLGGIATTISAFESLTLRGYDVDAIAIFNSGRFGNDEYLKSYFKNQGNIPVFSLPSVPDLEDCSKEEEWKKMEEYYENVHLSPELSVLAGCIVGQNRKRLQELNKMAKRTNEVIWHPFTQHKSIEQPHDILVFDSAYGDYFQTLHTRKSLKDIKHEDELPVLYPAFDGSASWWTQGLGHGNPELSLAAAYAAGRYGHVMFAGATHQPALLLADRLLKGLENPRLKKVFFTDNGSTGTEVGIKMALRAACKRYEWDGSAEEIGIIGLKGSYHGDTLGAMEASEPSIFNKKVDWYRGRGYWFDYPQVKMRRGRWVVEPPVGMEEEFGPRQYFESLDEIFDFETRGSSPRYEQYIEDVLNRLTKSEGKKFGALVMEPVLLGAGGMVFVDPLFQRSLINVIRRYSFSSHQTDSSDPHTWTGLPVLFDEVFTGLYRLGRFSSASFLSIHPDISVHAKLLTGGLLPLCTTVASQSVFDAFWGDKKADALLHGHSYTAHPIGCHVANTSLEVMKGLEVSSIWERYRRSWMGETRKEEGKFRMLKGERKEEWIWSMWNKHFVEEVSKNKRVDACVALGSVLAISLVDKKGAGVLGFHFRFSLPCF</sequence>
<dbReference type="Gene3D" id="3.40.640.10">
    <property type="entry name" value="Type I PLP-dependent aspartate aminotransferase-like (Major domain)"/>
    <property type="match status" value="1"/>
</dbReference>
<dbReference type="HAMAP" id="MF_00336">
    <property type="entry name" value="BioD"/>
    <property type="match status" value="1"/>
</dbReference>
<evidence type="ECO:0000256" key="2">
    <source>
        <dbReference type="ARBA" id="ARBA00022576"/>
    </source>
</evidence>
<dbReference type="InterPro" id="IPR015422">
    <property type="entry name" value="PyrdxlP-dep_Trfase_small"/>
</dbReference>
<protein>
    <submittedName>
        <fullName evidence="5">Bifunctional dethiobiotin synthetase/adenosylmethionine-8-amino-7-oxononanoate aminotransferase</fullName>
    </submittedName>
</protein>
<dbReference type="InterPro" id="IPR027417">
    <property type="entry name" value="P-loop_NTPase"/>
</dbReference>